<protein>
    <submittedName>
        <fullName evidence="3">Golgi pH regulator B</fullName>
    </submittedName>
</protein>
<accession>A0AAD5XUL9</accession>
<evidence type="ECO:0000313" key="4">
    <source>
        <dbReference type="Proteomes" id="UP001211065"/>
    </source>
</evidence>
<feature type="transmembrane region" description="Helical" evidence="1">
    <location>
        <begin position="184"/>
        <end position="206"/>
    </location>
</feature>
<dbReference type="PANTHER" id="PTHR15948:SF0">
    <property type="entry name" value="GOLGI PH REGULATOR A-RELATED"/>
    <property type="match status" value="1"/>
</dbReference>
<keyword evidence="4" id="KW-1185">Reference proteome</keyword>
<dbReference type="AlphaFoldDB" id="A0AAD5XUL9"/>
<feature type="transmembrane region" description="Helical" evidence="1">
    <location>
        <begin position="127"/>
        <end position="149"/>
    </location>
</feature>
<dbReference type="InterPro" id="IPR025969">
    <property type="entry name" value="ABA_GPCR_dom"/>
</dbReference>
<keyword evidence="1" id="KW-1133">Transmembrane helix</keyword>
<organism evidence="3 4">
    <name type="scientific">Clydaea vesicula</name>
    <dbReference type="NCBI Taxonomy" id="447962"/>
    <lineage>
        <taxon>Eukaryota</taxon>
        <taxon>Fungi</taxon>
        <taxon>Fungi incertae sedis</taxon>
        <taxon>Chytridiomycota</taxon>
        <taxon>Chytridiomycota incertae sedis</taxon>
        <taxon>Chytridiomycetes</taxon>
        <taxon>Lobulomycetales</taxon>
        <taxon>Lobulomycetaceae</taxon>
        <taxon>Clydaea</taxon>
    </lineage>
</organism>
<dbReference type="PANTHER" id="PTHR15948">
    <property type="entry name" value="G-PROTEIN COUPLED RECEPTOR 89-RELATED"/>
    <property type="match status" value="1"/>
</dbReference>
<dbReference type="Pfam" id="PF12430">
    <property type="entry name" value="ABA_GPCR"/>
    <property type="match status" value="1"/>
</dbReference>
<reference evidence="3" key="1">
    <citation type="submission" date="2020-05" db="EMBL/GenBank/DDBJ databases">
        <title>Phylogenomic resolution of chytrid fungi.</title>
        <authorList>
            <person name="Stajich J.E."/>
            <person name="Amses K."/>
            <person name="Simmons R."/>
            <person name="Seto K."/>
            <person name="Myers J."/>
            <person name="Bonds A."/>
            <person name="Quandt C.A."/>
            <person name="Barry K."/>
            <person name="Liu P."/>
            <person name="Grigoriev I."/>
            <person name="Longcore J.E."/>
            <person name="James T.Y."/>
        </authorList>
    </citation>
    <scope>NUCLEOTIDE SEQUENCE</scope>
    <source>
        <strain evidence="3">JEL0476</strain>
    </source>
</reference>
<feature type="transmembrane region" description="Helical" evidence="1">
    <location>
        <begin position="218"/>
        <end position="237"/>
    </location>
</feature>
<evidence type="ECO:0000313" key="3">
    <source>
        <dbReference type="EMBL" id="KAJ3216401.1"/>
    </source>
</evidence>
<dbReference type="Proteomes" id="UP001211065">
    <property type="component" value="Unassembled WGS sequence"/>
</dbReference>
<keyword evidence="1" id="KW-0812">Transmembrane</keyword>
<sequence>MFMFLKNVTNADVHSAEKKLLQNMDILLSKKKKLCLKLYQRKEKQKLAYNSSLGEKSNLNVFGYFKKVYDEVQDNFSSGNESIKFLENEILALQNVNKQLFLDLDDLNMELDRIEFSKTLKGKYYNLLGYVFSFYCVWKIFTSTINILFNRSGGVDPVTHGLNIASHYLGISIDLEFWVQHLSFLFVGIMVVGSIRGLLIQFMKVFARFSNFISPNNIVLFLAHIMGIYFLSTVLMMRMSVPPQFSDNLTATTDNGLTVLKNITKENFKSYQGGAKQLSQREHNVQQYVAKFGTPSLH</sequence>
<dbReference type="EMBL" id="JADGJW010000480">
    <property type="protein sequence ID" value="KAJ3216401.1"/>
    <property type="molecule type" value="Genomic_DNA"/>
</dbReference>
<name>A0AAD5XUL9_9FUNG</name>
<dbReference type="InterPro" id="IPR015672">
    <property type="entry name" value="GPHR/GTG"/>
</dbReference>
<keyword evidence="1" id="KW-0472">Membrane</keyword>
<proteinExistence type="predicted"/>
<gene>
    <name evidence="3" type="primary">GPR89B</name>
    <name evidence="3" type="ORF">HK099_005888</name>
</gene>
<comment type="caution">
    <text evidence="3">The sequence shown here is derived from an EMBL/GenBank/DDBJ whole genome shotgun (WGS) entry which is preliminary data.</text>
</comment>
<evidence type="ECO:0000256" key="1">
    <source>
        <dbReference type="SAM" id="Phobius"/>
    </source>
</evidence>
<evidence type="ECO:0000259" key="2">
    <source>
        <dbReference type="Pfam" id="PF12430"/>
    </source>
</evidence>
<feature type="domain" description="Abscisic acid G-protein coupled receptor-like" evidence="2">
    <location>
        <begin position="116"/>
        <end position="251"/>
    </location>
</feature>